<keyword evidence="4" id="KW-1185">Reference proteome</keyword>
<dbReference type="SUPFAM" id="SSF56059">
    <property type="entry name" value="Glutathione synthetase ATP-binding domain-like"/>
    <property type="match status" value="1"/>
</dbReference>
<dbReference type="PANTHER" id="PTHR34595">
    <property type="entry name" value="BLR5612 PROTEIN"/>
    <property type="match status" value="1"/>
</dbReference>
<dbReference type="Proteomes" id="UP000615326">
    <property type="component" value="Unassembled WGS sequence"/>
</dbReference>
<dbReference type="InterPro" id="IPR051680">
    <property type="entry name" value="ATP-dep_Glu-Cys_Ligase-2"/>
</dbReference>
<gene>
    <name evidence="3" type="ORF">GOB84_10570</name>
</gene>
<evidence type="ECO:0000259" key="2">
    <source>
        <dbReference type="Pfam" id="PF14403"/>
    </source>
</evidence>
<accession>A0ABX0K9B0</accession>
<feature type="region of interest" description="Disordered" evidence="1">
    <location>
        <begin position="1"/>
        <end position="21"/>
    </location>
</feature>
<organism evidence="3 4">
    <name type="scientific">Acetobacter fallax</name>
    <dbReference type="NCBI Taxonomy" id="1737473"/>
    <lineage>
        <taxon>Bacteria</taxon>
        <taxon>Pseudomonadati</taxon>
        <taxon>Pseudomonadota</taxon>
        <taxon>Alphaproteobacteria</taxon>
        <taxon>Acetobacterales</taxon>
        <taxon>Acetobacteraceae</taxon>
        <taxon>Acetobacter</taxon>
    </lineage>
</organism>
<evidence type="ECO:0000313" key="4">
    <source>
        <dbReference type="Proteomes" id="UP000615326"/>
    </source>
</evidence>
<dbReference type="InterPro" id="IPR016450">
    <property type="entry name" value="UCP005522"/>
</dbReference>
<protein>
    <submittedName>
        <fullName evidence="3">Circularly permuted type 2 ATP-grasp protein</fullName>
    </submittedName>
</protein>
<feature type="domain" description="Circularly permuted ATP-grasp type 2" evidence="2">
    <location>
        <begin position="103"/>
        <end position="478"/>
    </location>
</feature>
<evidence type="ECO:0000256" key="1">
    <source>
        <dbReference type="SAM" id="MobiDB-lite"/>
    </source>
</evidence>
<evidence type="ECO:0000313" key="3">
    <source>
        <dbReference type="EMBL" id="NHO32992.1"/>
    </source>
</evidence>
<sequence length="502" mass="55276">MADKTNGQPGPKPSSHGAPEALADTGLFSHYQNSHFFCELTNSGGHTDPQVELIRDRLNALPLDDLRSRAKQAEQELYNLGITFTVYSERDAIDRILPFDLVPRILARKEWQHIEAGVKQRVQALNMFLWDIYHDQNVLRDGIIPRDLVVGNANFCPAMIGLDVPGGTYVHINGTDLVRDDAGRFLVLEDNARTPSGVSYVIENRHTTLRVMPDIAAGIDLMPVDEYGMRLQNALAELAPEGVDNPQVVLLSPGIYNSAYFEHVFLAREMGVPLVEGRDLVTENDRVYMRTTAGLRPVHSIYRRLNDDFLDPEAFDPTSMLGVPGLVQAYRKGNITIANAIGTGVADDKAVYAYMPRIIRYYLSEEPILSNVETHICAEPEGLAYTLANLKNLVVKPVGESGGYGLIIGPHATQDELAEFRTKLEADPANYISQPVINLSVSPTLCENGLEPRHVDLRPFAVTGKSTWVLPGGLSRVALRRGSLVVNSSQGGGSKDTWVLAQ</sequence>
<dbReference type="Gene3D" id="3.40.50.11290">
    <property type="match status" value="1"/>
</dbReference>
<dbReference type="EMBL" id="WOSW01000019">
    <property type="protein sequence ID" value="NHO32992.1"/>
    <property type="molecule type" value="Genomic_DNA"/>
</dbReference>
<dbReference type="Pfam" id="PF14403">
    <property type="entry name" value="CP_ATPgrasp_2"/>
    <property type="match status" value="1"/>
</dbReference>
<name>A0ABX0K9B0_9PROT</name>
<comment type="caution">
    <text evidence="3">The sequence shown here is derived from an EMBL/GenBank/DDBJ whole genome shotgun (WGS) entry which is preliminary data.</text>
</comment>
<dbReference type="PANTHER" id="PTHR34595:SF7">
    <property type="entry name" value="SLL1039 PROTEIN"/>
    <property type="match status" value="1"/>
</dbReference>
<reference evidence="3 4" key="1">
    <citation type="journal article" date="2020" name="Int. J. Syst. Evol. Microbiol.">
        <title>Novel acetic acid bacteria from cider fermentations: Acetobacter conturbans sp. nov. and Acetobacter fallax sp. nov.</title>
        <authorList>
            <person name="Sombolestani A.S."/>
            <person name="Cleenwerck I."/>
            <person name="Cnockaert M."/>
            <person name="Borremans W."/>
            <person name="Wieme A.D."/>
            <person name="De Vuyst L."/>
            <person name="Vandamme P."/>
        </authorList>
    </citation>
    <scope>NUCLEOTIDE SEQUENCE [LARGE SCALE GENOMIC DNA]</scope>
    <source>
        <strain evidence="3 4">LMG 1637</strain>
    </source>
</reference>
<dbReference type="Gene3D" id="3.30.1490.270">
    <property type="match status" value="1"/>
</dbReference>
<proteinExistence type="predicted"/>
<dbReference type="InterPro" id="IPR025841">
    <property type="entry name" value="CP_ATPgrasp_2"/>
</dbReference>
<dbReference type="RefSeq" id="WP_173577520.1">
    <property type="nucleotide sequence ID" value="NZ_WOSW01000019.1"/>
</dbReference>
<dbReference type="PIRSF" id="PIRSF005522">
    <property type="entry name" value="UCP005522"/>
    <property type="match status" value="1"/>
</dbReference>